<evidence type="ECO:0000313" key="2">
    <source>
        <dbReference type="Proteomes" id="UP000177480"/>
    </source>
</evidence>
<dbReference type="Proteomes" id="UP000177480">
    <property type="component" value="Unassembled WGS sequence"/>
</dbReference>
<protein>
    <submittedName>
        <fullName evidence="1">Uncharacterized protein</fullName>
    </submittedName>
</protein>
<reference evidence="1 2" key="1">
    <citation type="journal article" date="2016" name="Nat. Commun.">
        <title>Thousands of microbial genomes shed light on interconnected biogeochemical processes in an aquifer system.</title>
        <authorList>
            <person name="Anantharaman K."/>
            <person name="Brown C.T."/>
            <person name="Hug L.A."/>
            <person name="Sharon I."/>
            <person name="Castelle C.J."/>
            <person name="Probst A.J."/>
            <person name="Thomas B.C."/>
            <person name="Singh A."/>
            <person name="Wilkins M.J."/>
            <person name="Karaoz U."/>
            <person name="Brodie E.L."/>
            <person name="Williams K.H."/>
            <person name="Hubbard S.S."/>
            <person name="Banfield J.F."/>
        </authorList>
    </citation>
    <scope>NUCLEOTIDE SEQUENCE [LARGE SCALE GENOMIC DNA]</scope>
</reference>
<sequence>MVVEIDRRWDPTALYARIRSTGLPILGVKAKLVGCRQCILSFGEPLTSEAISMLQREILYFFKSDTPEVPQNGTGRTPKEQRRKLIKKEPYIRHRF</sequence>
<dbReference type="AlphaFoldDB" id="A0A1G2G2Q2"/>
<dbReference type="STRING" id="1802114.A2719_04175"/>
<organism evidence="1 2">
    <name type="scientific">Candidatus Ryanbacteria bacterium RIFCSPHIGHO2_01_FULL_45_22</name>
    <dbReference type="NCBI Taxonomy" id="1802114"/>
    <lineage>
        <taxon>Bacteria</taxon>
        <taxon>Candidatus Ryaniibacteriota</taxon>
    </lineage>
</organism>
<name>A0A1G2G2Q2_9BACT</name>
<accession>A0A1G2G2Q2</accession>
<dbReference type="EMBL" id="MHNK01000001">
    <property type="protein sequence ID" value="OGZ44584.1"/>
    <property type="molecule type" value="Genomic_DNA"/>
</dbReference>
<comment type="caution">
    <text evidence="1">The sequence shown here is derived from an EMBL/GenBank/DDBJ whole genome shotgun (WGS) entry which is preliminary data.</text>
</comment>
<proteinExistence type="predicted"/>
<evidence type="ECO:0000313" key="1">
    <source>
        <dbReference type="EMBL" id="OGZ44584.1"/>
    </source>
</evidence>
<gene>
    <name evidence="1" type="ORF">A2719_04175</name>
</gene>